<gene>
    <name evidence="1" type="ORF">AAIA72_16130</name>
</gene>
<accession>A0AB39UWJ4</accession>
<protein>
    <submittedName>
        <fullName evidence="1">Uncharacterized protein</fullName>
    </submittedName>
</protein>
<dbReference type="KEGG" id="tcd:AAIA72_16130"/>
<dbReference type="EMBL" id="CP154858">
    <property type="protein sequence ID" value="XDT72302.1"/>
    <property type="molecule type" value="Genomic_DNA"/>
</dbReference>
<organism evidence="1">
    <name type="scientific">Thermohahella caldifontis</name>
    <dbReference type="NCBI Taxonomy" id="3142973"/>
    <lineage>
        <taxon>Bacteria</taxon>
        <taxon>Pseudomonadati</taxon>
        <taxon>Pseudomonadota</taxon>
        <taxon>Gammaproteobacteria</taxon>
        <taxon>Oceanospirillales</taxon>
        <taxon>Hahellaceae</taxon>
        <taxon>Thermohahella</taxon>
    </lineage>
</organism>
<proteinExistence type="predicted"/>
<evidence type="ECO:0000313" key="1">
    <source>
        <dbReference type="EMBL" id="XDT72302.1"/>
    </source>
</evidence>
<dbReference type="RefSeq" id="WP_369601313.1">
    <property type="nucleotide sequence ID" value="NZ_CP154858.1"/>
</dbReference>
<name>A0AB39UWJ4_9GAMM</name>
<dbReference type="AlphaFoldDB" id="A0AB39UWJ4"/>
<sequence length="66" mass="7948">MNTLIRHGHRADRAKIRDDMTRKLFRETCRLIRMRHAHGTRDAAILNHYDTLIEERCQLLERLTHA</sequence>
<reference evidence="1" key="1">
    <citation type="submission" date="2024-05" db="EMBL/GenBank/DDBJ databases">
        <title>Genome sequencing of novel strain.</title>
        <authorList>
            <person name="Ganbat D."/>
            <person name="Ganbat S."/>
            <person name="Lee S.-J."/>
        </authorList>
    </citation>
    <scope>NUCLEOTIDE SEQUENCE</scope>
    <source>
        <strain evidence="1">SMD15-11</strain>
    </source>
</reference>